<dbReference type="AlphaFoldDB" id="A0ABD1K3Y0"/>
<reference evidence="2 3" key="1">
    <citation type="submission" date="2024-09" db="EMBL/GenBank/DDBJ databases">
        <title>A chromosome-level genome assembly of Gray's grenadier anchovy, Coilia grayii.</title>
        <authorList>
            <person name="Fu Z."/>
        </authorList>
    </citation>
    <scope>NUCLEOTIDE SEQUENCE [LARGE SCALE GENOMIC DNA]</scope>
    <source>
        <strain evidence="2">G4</strain>
        <tissue evidence="2">Muscle</tissue>
    </source>
</reference>
<dbReference type="Proteomes" id="UP001591681">
    <property type="component" value="Unassembled WGS sequence"/>
</dbReference>
<gene>
    <name evidence="2" type="ORF">ACEWY4_011143</name>
</gene>
<feature type="compositionally biased region" description="Polar residues" evidence="1">
    <location>
        <begin position="84"/>
        <end position="93"/>
    </location>
</feature>
<comment type="caution">
    <text evidence="2">The sequence shown here is derived from an EMBL/GenBank/DDBJ whole genome shotgun (WGS) entry which is preliminary data.</text>
</comment>
<feature type="region of interest" description="Disordered" evidence="1">
    <location>
        <begin position="219"/>
        <end position="239"/>
    </location>
</feature>
<proteinExistence type="predicted"/>
<feature type="compositionally biased region" description="Basic residues" evidence="1">
    <location>
        <begin position="20"/>
        <end position="31"/>
    </location>
</feature>
<evidence type="ECO:0000256" key="1">
    <source>
        <dbReference type="SAM" id="MobiDB-lite"/>
    </source>
</evidence>
<organism evidence="2 3">
    <name type="scientific">Coilia grayii</name>
    <name type="common">Gray's grenadier anchovy</name>
    <dbReference type="NCBI Taxonomy" id="363190"/>
    <lineage>
        <taxon>Eukaryota</taxon>
        <taxon>Metazoa</taxon>
        <taxon>Chordata</taxon>
        <taxon>Craniata</taxon>
        <taxon>Vertebrata</taxon>
        <taxon>Euteleostomi</taxon>
        <taxon>Actinopterygii</taxon>
        <taxon>Neopterygii</taxon>
        <taxon>Teleostei</taxon>
        <taxon>Clupei</taxon>
        <taxon>Clupeiformes</taxon>
        <taxon>Clupeoidei</taxon>
        <taxon>Engraulidae</taxon>
        <taxon>Coilinae</taxon>
        <taxon>Coilia</taxon>
    </lineage>
</organism>
<evidence type="ECO:0008006" key="4">
    <source>
        <dbReference type="Google" id="ProtNLM"/>
    </source>
</evidence>
<feature type="compositionally biased region" description="Basic residues" evidence="1">
    <location>
        <begin position="64"/>
        <end position="73"/>
    </location>
</feature>
<keyword evidence="3" id="KW-1185">Reference proteome</keyword>
<evidence type="ECO:0000313" key="3">
    <source>
        <dbReference type="Proteomes" id="UP001591681"/>
    </source>
</evidence>
<name>A0ABD1K3Y0_9TELE</name>
<feature type="region of interest" description="Disordered" evidence="1">
    <location>
        <begin position="1"/>
        <end position="101"/>
    </location>
</feature>
<feature type="compositionally biased region" description="Polar residues" evidence="1">
    <location>
        <begin position="226"/>
        <end position="238"/>
    </location>
</feature>
<evidence type="ECO:0000313" key="2">
    <source>
        <dbReference type="EMBL" id="KAL2093831.1"/>
    </source>
</evidence>
<feature type="compositionally biased region" description="Basic and acidic residues" evidence="1">
    <location>
        <begin position="51"/>
        <end position="63"/>
    </location>
</feature>
<accession>A0ABD1K3Y0</accession>
<dbReference type="EMBL" id="JBHFQA010000009">
    <property type="protein sequence ID" value="KAL2093831.1"/>
    <property type="molecule type" value="Genomic_DNA"/>
</dbReference>
<protein>
    <recommendedName>
        <fullName evidence="4">Protein CUSTOS</fullName>
    </recommendedName>
</protein>
<sequence length="353" mass="39928">MASCTIEDYAPLRTTSQTERRKKKKKSKKMKKEKDKIKSAHSVSLNCGQERCSEKKNNMDKNRRKDGKSKRKKNESYVLDKSGLRQSDTSPQEKTVKVSHEVGRSCTDNPLIQTQDTADLNECVSKAMECARQRVRLDKARPKKRVVFDLSPNGSVVKKYFEAPSVCSTTTFIGADEEYKAFATQLHAITPGEPEGSPEGIGSQELFITQNKFLSPVLSDEEVPSTPEQTLTKSQQPPQRLRATTAWKPTAETASQTENFFTSKLSAFLNFKLSTLSNCTEQPVDLSLPHRQRAQQMTGADTEESDRQQWARVDLNQLKVVQTRLNESFFFKVKGEKDSPKSHCPLRKLKKDT</sequence>